<evidence type="ECO:0000313" key="2">
    <source>
        <dbReference type="Proteomes" id="UP000183832"/>
    </source>
</evidence>
<sequence length="64" mass="7823">MHFQVVDFHIYKRIEIYNNKLVKQQQDSVALFCILRSFLCDYDRKNKNIKKIEEKCDKKSFGKH</sequence>
<dbReference type="AlphaFoldDB" id="A0A1J1IMC6"/>
<dbReference type="Proteomes" id="UP000183832">
    <property type="component" value="Unassembled WGS sequence"/>
</dbReference>
<protein>
    <submittedName>
        <fullName evidence="1">CLUMA_CG013973, isoform A</fullName>
    </submittedName>
</protein>
<dbReference type="EMBL" id="CVRI01000054">
    <property type="protein sequence ID" value="CRL00716.1"/>
    <property type="molecule type" value="Genomic_DNA"/>
</dbReference>
<reference evidence="1 2" key="1">
    <citation type="submission" date="2015-04" db="EMBL/GenBank/DDBJ databases">
        <authorList>
            <person name="Syromyatnikov M.Y."/>
            <person name="Popov V.N."/>
        </authorList>
    </citation>
    <scope>NUCLEOTIDE SEQUENCE [LARGE SCALE GENOMIC DNA]</scope>
</reference>
<proteinExistence type="predicted"/>
<evidence type="ECO:0000313" key="1">
    <source>
        <dbReference type="EMBL" id="CRL00716.1"/>
    </source>
</evidence>
<organism evidence="1 2">
    <name type="scientific">Clunio marinus</name>
    <dbReference type="NCBI Taxonomy" id="568069"/>
    <lineage>
        <taxon>Eukaryota</taxon>
        <taxon>Metazoa</taxon>
        <taxon>Ecdysozoa</taxon>
        <taxon>Arthropoda</taxon>
        <taxon>Hexapoda</taxon>
        <taxon>Insecta</taxon>
        <taxon>Pterygota</taxon>
        <taxon>Neoptera</taxon>
        <taxon>Endopterygota</taxon>
        <taxon>Diptera</taxon>
        <taxon>Nematocera</taxon>
        <taxon>Chironomoidea</taxon>
        <taxon>Chironomidae</taxon>
        <taxon>Clunio</taxon>
    </lineage>
</organism>
<gene>
    <name evidence="1" type="ORF">CLUMA_CG013973</name>
</gene>
<accession>A0A1J1IMC6</accession>
<name>A0A1J1IMC6_9DIPT</name>
<keyword evidence="2" id="KW-1185">Reference proteome</keyword>